<dbReference type="Gene3D" id="3.40.190.10">
    <property type="entry name" value="Periplasmic binding protein-like II"/>
    <property type="match status" value="2"/>
</dbReference>
<keyword evidence="2" id="KW-0813">Transport</keyword>
<dbReference type="Proteomes" id="UP000838308">
    <property type="component" value="Unassembled WGS sequence"/>
</dbReference>
<evidence type="ECO:0000256" key="1">
    <source>
        <dbReference type="ARBA" id="ARBA00008520"/>
    </source>
</evidence>
<protein>
    <submittedName>
        <fullName evidence="5">ABC transporter-binding protein</fullName>
    </submittedName>
</protein>
<evidence type="ECO:0000313" key="6">
    <source>
        <dbReference type="Proteomes" id="UP000838308"/>
    </source>
</evidence>
<dbReference type="CDD" id="cd14747">
    <property type="entry name" value="PBP2_MalE"/>
    <property type="match status" value="1"/>
</dbReference>
<dbReference type="PANTHER" id="PTHR30061">
    <property type="entry name" value="MALTOSE-BINDING PERIPLASMIC PROTEIN"/>
    <property type="match status" value="1"/>
</dbReference>
<sequence length="415" mass="46271">MKKQALWLVILTLVLSTFIAGCSSKNTDSSSSKSKEITFWFMGDGDKQIKPIVDNFTKETGIKVKIQSIPWGSAHDKLLTAVASKSGPDVVQMGTTYMSEFVDAGVLMDLTDDVKKNETIKPENFFSGSVNTTKFDDKFYAVPWYTETRALYYRTDLLNQVGYDHAPKTWDELYDASLKLSKRGEGKYGFNVDGGEPTFGFMFARQNGSKLFDDKGNPQFNKKPYVDSLKYLEKFIKTGAAPDHDLKLDISVGFGGEGIVPMFISGPWMINAIKDNAPDIEGKWATAELPKGPENNISNTGGSNLAIFNTSKNKDNALKLIEFLAKPENQLAFFKSSSSLPTSQKAWEDTTFTSDPFISTFGKQLKSSEPMPLMKEWDQITQAYLKEWEQIYSAGKDVQKSMDDLNAQTKSILGK</sequence>
<dbReference type="SUPFAM" id="SSF53850">
    <property type="entry name" value="Periplasmic binding protein-like II"/>
    <property type="match status" value="1"/>
</dbReference>
<evidence type="ECO:0000256" key="4">
    <source>
        <dbReference type="SAM" id="SignalP"/>
    </source>
</evidence>
<evidence type="ECO:0000256" key="2">
    <source>
        <dbReference type="ARBA" id="ARBA00022448"/>
    </source>
</evidence>
<evidence type="ECO:0000313" key="5">
    <source>
        <dbReference type="EMBL" id="CAH2714976.1"/>
    </source>
</evidence>
<keyword evidence="3 4" id="KW-0732">Signal</keyword>
<feature type="chain" id="PRO_5045907196" evidence="4">
    <location>
        <begin position="21"/>
        <end position="415"/>
    </location>
</feature>
<comment type="caution">
    <text evidence="5">The sequence shown here is derived from an EMBL/GenBank/DDBJ whole genome shotgun (WGS) entry which is preliminary data.</text>
</comment>
<dbReference type="PANTHER" id="PTHR30061:SF50">
    <property type="entry name" value="MALTOSE_MALTODEXTRIN-BINDING PERIPLASMIC PROTEIN"/>
    <property type="match status" value="1"/>
</dbReference>
<name>A0ABM9EQU1_9BACI</name>
<keyword evidence="6" id="KW-1185">Reference proteome</keyword>
<dbReference type="PROSITE" id="PS51257">
    <property type="entry name" value="PROKAR_LIPOPROTEIN"/>
    <property type="match status" value="1"/>
</dbReference>
<accession>A0ABM9EQU1</accession>
<dbReference type="Pfam" id="PF01547">
    <property type="entry name" value="SBP_bac_1"/>
    <property type="match status" value="1"/>
</dbReference>
<gene>
    <name evidence="5" type="ORF">BACCIP111895_02153</name>
</gene>
<evidence type="ECO:0000256" key="3">
    <source>
        <dbReference type="ARBA" id="ARBA00022729"/>
    </source>
</evidence>
<reference evidence="5" key="1">
    <citation type="submission" date="2022-04" db="EMBL/GenBank/DDBJ databases">
        <authorList>
            <person name="Criscuolo A."/>
        </authorList>
    </citation>
    <scope>NUCLEOTIDE SEQUENCE</scope>
    <source>
        <strain evidence="5">CIP111895</strain>
    </source>
</reference>
<dbReference type="InterPro" id="IPR006059">
    <property type="entry name" value="SBP"/>
</dbReference>
<comment type="similarity">
    <text evidence="1">Belongs to the bacterial solute-binding protein 1 family.</text>
</comment>
<organism evidence="5 6">
    <name type="scientific">Neobacillus rhizosphaerae</name>
    <dbReference type="NCBI Taxonomy" id="2880965"/>
    <lineage>
        <taxon>Bacteria</taxon>
        <taxon>Bacillati</taxon>
        <taxon>Bacillota</taxon>
        <taxon>Bacilli</taxon>
        <taxon>Bacillales</taxon>
        <taxon>Bacillaceae</taxon>
        <taxon>Neobacillus</taxon>
    </lineage>
</organism>
<proteinExistence type="inferred from homology"/>
<dbReference type="EMBL" id="CALBWS010000012">
    <property type="protein sequence ID" value="CAH2714976.1"/>
    <property type="molecule type" value="Genomic_DNA"/>
</dbReference>
<feature type="signal peptide" evidence="4">
    <location>
        <begin position="1"/>
        <end position="20"/>
    </location>
</feature>
<dbReference type="RefSeq" id="WP_248735282.1">
    <property type="nucleotide sequence ID" value="NZ_CALBWS010000012.1"/>
</dbReference>